<comment type="cofactor">
    <cofactor evidence="9 11">
        <name>Zn(2+)</name>
        <dbReference type="ChEBI" id="CHEBI:29105"/>
    </cofactor>
    <text evidence="9 11">Binds 1 zinc ion per subunit.</text>
</comment>
<reference evidence="16" key="1">
    <citation type="submission" date="2020-06" db="EMBL/GenBank/DDBJ databases">
        <title>A chromosome-scale genome assembly of Talaromyces rugulosus W13939.</title>
        <authorList>
            <person name="Wang B."/>
            <person name="Guo L."/>
            <person name="Ye K."/>
            <person name="Wang L."/>
        </authorList>
    </citation>
    <scope>NUCLEOTIDE SEQUENCE [LARGE SCALE GENOMIC DNA]</scope>
    <source>
        <strain evidence="16">W13939</strain>
    </source>
</reference>
<name>A0A7H8R3L8_TALRU</name>
<dbReference type="InterPro" id="IPR027268">
    <property type="entry name" value="Peptidase_M4/M1_CTD_sf"/>
</dbReference>
<feature type="site" description="Transition state stabilizer" evidence="10">
    <location>
        <position position="418"/>
    </location>
</feature>
<dbReference type="PANTHER" id="PTHR11533">
    <property type="entry name" value="PROTEASE M1 ZINC METALLOPROTEASE"/>
    <property type="match status" value="1"/>
</dbReference>
<dbReference type="Pfam" id="PF11838">
    <property type="entry name" value="ERAP1_C"/>
    <property type="match status" value="1"/>
</dbReference>
<evidence type="ECO:0000259" key="12">
    <source>
        <dbReference type="Pfam" id="PF01433"/>
    </source>
</evidence>
<keyword evidence="16" id="KW-1185">Reference proteome</keyword>
<keyword evidence="4 9" id="KW-0479">Metal-binding</keyword>
<evidence type="ECO:0000259" key="14">
    <source>
        <dbReference type="Pfam" id="PF17900"/>
    </source>
</evidence>
<dbReference type="Gene3D" id="1.25.50.20">
    <property type="match status" value="1"/>
</dbReference>
<dbReference type="InterPro" id="IPR050344">
    <property type="entry name" value="Peptidase_M1_aminopeptidases"/>
</dbReference>
<dbReference type="CDD" id="cd09601">
    <property type="entry name" value="M1_APN-Q_like"/>
    <property type="match status" value="1"/>
</dbReference>
<comment type="similarity">
    <text evidence="1 11">Belongs to the peptidase M1 family.</text>
</comment>
<evidence type="ECO:0000256" key="6">
    <source>
        <dbReference type="ARBA" id="ARBA00022833"/>
    </source>
</evidence>
<evidence type="ECO:0000256" key="1">
    <source>
        <dbReference type="ARBA" id="ARBA00010136"/>
    </source>
</evidence>
<feature type="binding site" evidence="9">
    <location>
        <position position="336"/>
    </location>
    <ligand>
        <name>Zn(2+)</name>
        <dbReference type="ChEBI" id="CHEBI:29105"/>
        <note>catalytic</note>
    </ligand>
</feature>
<organism evidence="15 16">
    <name type="scientific">Talaromyces rugulosus</name>
    <name type="common">Penicillium rugulosum</name>
    <dbReference type="NCBI Taxonomy" id="121627"/>
    <lineage>
        <taxon>Eukaryota</taxon>
        <taxon>Fungi</taxon>
        <taxon>Dikarya</taxon>
        <taxon>Ascomycota</taxon>
        <taxon>Pezizomycotina</taxon>
        <taxon>Eurotiomycetes</taxon>
        <taxon>Eurotiomycetidae</taxon>
        <taxon>Eurotiales</taxon>
        <taxon>Trichocomaceae</taxon>
        <taxon>Talaromyces</taxon>
        <taxon>Talaromyces sect. Islandici</taxon>
    </lineage>
</organism>
<dbReference type="Proteomes" id="UP000509510">
    <property type="component" value="Chromosome IV"/>
</dbReference>
<dbReference type="InterPro" id="IPR045357">
    <property type="entry name" value="Aminopeptidase_N-like_N"/>
</dbReference>
<dbReference type="GO" id="GO:0016020">
    <property type="term" value="C:membrane"/>
    <property type="evidence" value="ECO:0007669"/>
    <property type="project" value="TreeGrafter"/>
</dbReference>
<evidence type="ECO:0000256" key="10">
    <source>
        <dbReference type="PIRSR" id="PIRSR634016-4"/>
    </source>
</evidence>
<keyword evidence="6 9" id="KW-0862">Zinc</keyword>
<dbReference type="Gene3D" id="2.60.40.1910">
    <property type="match status" value="1"/>
</dbReference>
<dbReference type="EMBL" id="CP055901">
    <property type="protein sequence ID" value="QKX60746.1"/>
    <property type="molecule type" value="Genomic_DNA"/>
</dbReference>
<dbReference type="FunFam" id="1.25.50.20:FF:000002">
    <property type="entry name" value="Aminopeptidase"/>
    <property type="match status" value="1"/>
</dbReference>
<feature type="domain" description="Aminopeptidase N-like N-terminal" evidence="14">
    <location>
        <begin position="14"/>
        <end position="220"/>
    </location>
</feature>
<dbReference type="AlphaFoldDB" id="A0A7H8R3L8"/>
<dbReference type="GO" id="GO:0005737">
    <property type="term" value="C:cytoplasm"/>
    <property type="evidence" value="ECO:0007669"/>
    <property type="project" value="TreeGrafter"/>
</dbReference>
<dbReference type="InterPro" id="IPR014782">
    <property type="entry name" value="Peptidase_M1_dom"/>
</dbReference>
<protein>
    <recommendedName>
        <fullName evidence="11">Aminopeptidase</fullName>
        <ecNumber evidence="11">3.4.11.-</ecNumber>
    </recommendedName>
</protein>
<keyword evidence="3 11" id="KW-0645">Protease</keyword>
<dbReference type="Gene3D" id="1.10.390.10">
    <property type="entry name" value="Neutral Protease Domain 2"/>
    <property type="match status" value="1"/>
</dbReference>
<dbReference type="InterPro" id="IPR001930">
    <property type="entry name" value="Peptidase_M1"/>
</dbReference>
<evidence type="ECO:0000256" key="3">
    <source>
        <dbReference type="ARBA" id="ARBA00022670"/>
    </source>
</evidence>
<keyword evidence="2 11" id="KW-0031">Aminopeptidase</keyword>
<dbReference type="GO" id="GO:0070006">
    <property type="term" value="F:metalloaminopeptidase activity"/>
    <property type="evidence" value="ECO:0007669"/>
    <property type="project" value="TreeGrafter"/>
</dbReference>
<gene>
    <name evidence="15" type="ORF">TRUGW13939_07892</name>
</gene>
<dbReference type="GO" id="GO:0006508">
    <property type="term" value="P:proteolysis"/>
    <property type="evidence" value="ECO:0007669"/>
    <property type="project" value="UniProtKB-KW"/>
</dbReference>
<dbReference type="RefSeq" id="XP_035346922.1">
    <property type="nucleotide sequence ID" value="XM_035491029.1"/>
</dbReference>
<evidence type="ECO:0000256" key="8">
    <source>
        <dbReference type="PIRSR" id="PIRSR634016-1"/>
    </source>
</evidence>
<dbReference type="GO" id="GO:0042277">
    <property type="term" value="F:peptide binding"/>
    <property type="evidence" value="ECO:0007669"/>
    <property type="project" value="TreeGrafter"/>
</dbReference>
<dbReference type="SUPFAM" id="SSF55486">
    <property type="entry name" value="Metalloproteases ('zincins'), catalytic domain"/>
    <property type="match status" value="1"/>
</dbReference>
<dbReference type="FunFam" id="2.60.40.1730:FF:000002">
    <property type="entry name" value="Aminopeptidase"/>
    <property type="match status" value="1"/>
</dbReference>
<evidence type="ECO:0000313" key="16">
    <source>
        <dbReference type="Proteomes" id="UP000509510"/>
    </source>
</evidence>
<dbReference type="GO" id="GO:0043171">
    <property type="term" value="P:peptide catabolic process"/>
    <property type="evidence" value="ECO:0007669"/>
    <property type="project" value="TreeGrafter"/>
</dbReference>
<dbReference type="SUPFAM" id="SSF63737">
    <property type="entry name" value="Leukotriene A4 hydrolase N-terminal domain"/>
    <property type="match status" value="1"/>
</dbReference>
<accession>A0A7H8R3L8</accession>
<feature type="domain" description="ERAP1-like C-terminal" evidence="13">
    <location>
        <begin position="546"/>
        <end position="859"/>
    </location>
</feature>
<dbReference type="GO" id="GO:0008270">
    <property type="term" value="F:zinc ion binding"/>
    <property type="evidence" value="ECO:0007669"/>
    <property type="project" value="UniProtKB-UniRule"/>
</dbReference>
<dbReference type="EC" id="3.4.11.-" evidence="11"/>
<dbReference type="PRINTS" id="PR00756">
    <property type="entry name" value="ALADIPTASE"/>
</dbReference>
<keyword evidence="5 11" id="KW-0378">Hydrolase</keyword>
<dbReference type="PANTHER" id="PTHR11533:SF171">
    <property type="entry name" value="AMINOPEPTIDASE"/>
    <property type="match status" value="1"/>
</dbReference>
<dbReference type="Pfam" id="PF01433">
    <property type="entry name" value="Peptidase_M1"/>
    <property type="match status" value="1"/>
</dbReference>
<feature type="binding site" evidence="9">
    <location>
        <position position="332"/>
    </location>
    <ligand>
        <name>Zn(2+)</name>
        <dbReference type="ChEBI" id="CHEBI:29105"/>
        <note>catalytic</note>
    </ligand>
</feature>
<evidence type="ECO:0000256" key="9">
    <source>
        <dbReference type="PIRSR" id="PIRSR634016-3"/>
    </source>
</evidence>
<proteinExistence type="inferred from homology"/>
<dbReference type="OrthoDB" id="10031169at2759"/>
<dbReference type="Gene3D" id="2.60.40.1730">
    <property type="entry name" value="tricorn interacting facor f3 domain"/>
    <property type="match status" value="1"/>
</dbReference>
<evidence type="ECO:0000256" key="7">
    <source>
        <dbReference type="ARBA" id="ARBA00023049"/>
    </source>
</evidence>
<evidence type="ECO:0000256" key="5">
    <source>
        <dbReference type="ARBA" id="ARBA00022801"/>
    </source>
</evidence>
<evidence type="ECO:0000256" key="2">
    <source>
        <dbReference type="ARBA" id="ARBA00022438"/>
    </source>
</evidence>
<feature type="active site" description="Proton acceptor" evidence="8">
    <location>
        <position position="333"/>
    </location>
</feature>
<feature type="binding site" evidence="9">
    <location>
        <position position="355"/>
    </location>
    <ligand>
        <name>Zn(2+)</name>
        <dbReference type="ChEBI" id="CHEBI:29105"/>
        <note>catalytic</note>
    </ligand>
</feature>
<dbReference type="InterPro" id="IPR042097">
    <property type="entry name" value="Aminopeptidase_N-like_N_sf"/>
</dbReference>
<dbReference type="GeneID" id="55995382"/>
<evidence type="ECO:0000259" key="13">
    <source>
        <dbReference type="Pfam" id="PF11838"/>
    </source>
</evidence>
<dbReference type="KEGG" id="trg:TRUGW13939_07892"/>
<keyword evidence="7 11" id="KW-0482">Metalloprotease</keyword>
<evidence type="ECO:0000256" key="11">
    <source>
        <dbReference type="RuleBase" id="RU364040"/>
    </source>
</evidence>
<evidence type="ECO:0000313" key="15">
    <source>
        <dbReference type="EMBL" id="QKX60746.1"/>
    </source>
</evidence>
<dbReference type="InterPro" id="IPR024571">
    <property type="entry name" value="ERAP1-like_C_dom"/>
</dbReference>
<sequence>MALTDRDTLPDVLKPTHYDVSLFDLELGGSWAYKGTVKIEATVAKPTKEIVLNTNDISVGEVEVKAADGLIKLALIRSSYSARASGVSFDKKSERSTLSFDKDITNGQVLLKIDFVATMNDAMVGFYRSKYTSAVTPPSDTPIEGGFHYMLSTQFQACDARRAFPCFDEPNLKATFDFEIEIPTGLVAMSNMPVKSERESSKPGLKVVSFDRTPVMSTYLLAWAVGDFEYVEAHTQRKYNGINIPVRVYTTRGLKEQARYALECASRTVDYFSELFGIDYPLPKSDLMAVHEFAAGAMENWGLVMYRTTSVLFDEGSSDSSYKNYIAYVIAHELAHQWFGNLVTMDWWNELWLNEGFATWVGWLAVDHFYPEWNVWSQFVAESLQEAFRLDSLRASHPIEVPVRNALEVDQIFDDISYRKGSSIIRMLSSHLGQETFIRGVSNYLKAHAYGNAKTDDLWSALSEASKQDVHAFMNPWVRIIGFPVLTITEEPRQISVRQSRFLASGDVKPEEDETVWWIPLNINNTAPRALTTKFEVVRDVDDASYKLNKDQCGFYRTNYPPHHLEKLGQSLHLFSNEDKIGLIGDAAALAVSGEGTTASLLGLLEGFTGESSYRVWSQIAFSLAHLRSVFSSNEVIATGLREFTLKLVTPSAEKIGWTFSPDENYLTGQLRRLLISVAGNAGHKGTITDAKRIFQLWASGDPNAIHANLRSVVFALNISEGGRDEFDKVKDAYRKTESADGKEICLTSLGRTKDPVLVNEYLDLIFSDEVAVQDMHSGAVSLTGSPKVRHLLWEYMKNNWKRVSARLSSNNVVFERFVRLSLARLADEGLASEIRAFFADKDTGAYDRALVIVSDSIHTDARYKTRDEASLLEWLQVHGYA</sequence>
<dbReference type="FunFam" id="1.10.390.10:FF:000001">
    <property type="entry name" value="Aminopeptidase"/>
    <property type="match status" value="1"/>
</dbReference>
<dbReference type="InterPro" id="IPR034016">
    <property type="entry name" value="M1_APN-typ"/>
</dbReference>
<evidence type="ECO:0000256" key="4">
    <source>
        <dbReference type="ARBA" id="ARBA00022723"/>
    </source>
</evidence>
<feature type="domain" description="Peptidase M1 membrane alanine aminopeptidase" evidence="12">
    <location>
        <begin position="260"/>
        <end position="477"/>
    </location>
</feature>
<dbReference type="Pfam" id="PF17900">
    <property type="entry name" value="Peptidase_M1_N"/>
    <property type="match status" value="1"/>
</dbReference>